<name>K0I6T5_NITGG</name>
<dbReference type="HOGENOM" id="CLU_2662482_0_0_2"/>
<dbReference type="BioCyc" id="CNIT1237085:G1324-16-MONOMER"/>
<dbReference type="AlphaFoldDB" id="K0I6T5"/>
<accession>K0I6T5</accession>
<keyword evidence="2" id="KW-1185">Reference proteome</keyword>
<proteinExistence type="predicted"/>
<protein>
    <submittedName>
        <fullName evidence="1">Uncharacterized protein</fullName>
    </submittedName>
</protein>
<dbReference type="KEGG" id="nga:Ngar_c00160"/>
<gene>
    <name evidence="1" type="ordered locus">Ngar_c00160</name>
</gene>
<dbReference type="InParanoid" id="K0I6T5"/>
<organism evidence="1 2">
    <name type="scientific">Nitrososphaera gargensis (strain Ga9.2)</name>
    <dbReference type="NCBI Taxonomy" id="1237085"/>
    <lineage>
        <taxon>Archaea</taxon>
        <taxon>Nitrososphaerota</taxon>
        <taxon>Nitrososphaeria</taxon>
        <taxon>Nitrososphaerales</taxon>
        <taxon>Nitrososphaeraceae</taxon>
        <taxon>Nitrososphaera</taxon>
    </lineage>
</organism>
<dbReference type="EMBL" id="CP002408">
    <property type="protein sequence ID" value="AFU56966.1"/>
    <property type="molecule type" value="Genomic_DNA"/>
</dbReference>
<dbReference type="Proteomes" id="UP000008037">
    <property type="component" value="Chromosome"/>
</dbReference>
<sequence>MSARKFLKLIRYMLLPGGSAKISTRLLAGQEEFSKFWGFLASWDTKGLSLIRYLSCIIVIENHAALIHDLCHRYA</sequence>
<evidence type="ECO:0000313" key="2">
    <source>
        <dbReference type="Proteomes" id="UP000008037"/>
    </source>
</evidence>
<evidence type="ECO:0000313" key="1">
    <source>
        <dbReference type="EMBL" id="AFU56966.1"/>
    </source>
</evidence>
<reference evidence="1 2" key="1">
    <citation type="journal article" date="2012" name="Environ. Microbiol.">
        <title>The genome of the ammonia-oxidizing Candidatus Nitrososphaera gargensis: insights into metabolic versatility and environmental adaptations.</title>
        <authorList>
            <person name="Spang A."/>
            <person name="Poehlein A."/>
            <person name="Offre P."/>
            <person name="Zumbragel S."/>
            <person name="Haider S."/>
            <person name="Rychlik N."/>
            <person name="Nowka B."/>
            <person name="Schmeisser C."/>
            <person name="Lebedeva E.V."/>
            <person name="Rattei T."/>
            <person name="Bohm C."/>
            <person name="Schmid M."/>
            <person name="Galushko A."/>
            <person name="Hatzenpichler R."/>
            <person name="Weinmaier T."/>
            <person name="Daniel R."/>
            <person name="Schleper C."/>
            <person name="Spieck E."/>
            <person name="Streit W."/>
            <person name="Wagner M."/>
        </authorList>
    </citation>
    <scope>NUCLEOTIDE SEQUENCE [LARGE SCALE GENOMIC DNA]</scope>
    <source>
        <strain evidence="2">Ga9.2</strain>
    </source>
</reference>